<dbReference type="InterPro" id="IPR028994">
    <property type="entry name" value="Integrin_alpha_N"/>
</dbReference>
<gene>
    <name evidence="8" type="ORF">HMPREF1541_03107</name>
</gene>
<keyword evidence="3" id="KW-0843">Virulence</keyword>
<feature type="domain" description="Insecticide toxin TcdB middle/C-terminal" evidence="6">
    <location>
        <begin position="941"/>
        <end position="1045"/>
    </location>
</feature>
<dbReference type="Pfam" id="PF12256">
    <property type="entry name" value="TcdB_toxin_midN"/>
    <property type="match status" value="1"/>
</dbReference>
<dbReference type="InterPro" id="IPR022044">
    <property type="entry name" value="TcdB_toxin_mid/C"/>
</dbReference>
<keyword evidence="2" id="KW-0964">Secreted</keyword>
<proteinExistence type="predicted"/>
<organism evidence="8 9">
    <name type="scientific">Cyphellophora europaea (strain CBS 101466)</name>
    <name type="common">Phialophora europaea</name>
    <dbReference type="NCBI Taxonomy" id="1220924"/>
    <lineage>
        <taxon>Eukaryota</taxon>
        <taxon>Fungi</taxon>
        <taxon>Dikarya</taxon>
        <taxon>Ascomycota</taxon>
        <taxon>Pezizomycotina</taxon>
        <taxon>Eurotiomycetes</taxon>
        <taxon>Chaetothyriomycetidae</taxon>
        <taxon>Chaetothyriales</taxon>
        <taxon>Cyphellophoraceae</taxon>
        <taxon>Cyphellophora</taxon>
    </lineage>
</organism>
<feature type="compositionally biased region" description="Low complexity" evidence="4">
    <location>
        <begin position="1709"/>
        <end position="1729"/>
    </location>
</feature>
<dbReference type="Gene3D" id="2.180.10.10">
    <property type="entry name" value="RHS repeat-associated core"/>
    <property type="match status" value="1"/>
</dbReference>
<dbReference type="InterPro" id="IPR003284">
    <property type="entry name" value="Sal_SpvB"/>
</dbReference>
<feature type="region of interest" description="Disordered" evidence="4">
    <location>
        <begin position="2499"/>
        <end position="2540"/>
    </location>
</feature>
<dbReference type="SUPFAM" id="SSF69318">
    <property type="entry name" value="Integrin alpha N-terminal domain"/>
    <property type="match status" value="1"/>
</dbReference>
<accession>W2RXJ1</accession>
<keyword evidence="5" id="KW-0472">Membrane</keyword>
<feature type="region of interest" description="Disordered" evidence="4">
    <location>
        <begin position="1945"/>
        <end position="1964"/>
    </location>
</feature>
<feature type="compositionally biased region" description="Gly residues" evidence="4">
    <location>
        <begin position="2503"/>
        <end position="2535"/>
    </location>
</feature>
<dbReference type="PANTHER" id="PTHR32305">
    <property type="match status" value="1"/>
</dbReference>
<dbReference type="InterPro" id="IPR022385">
    <property type="entry name" value="Rhs_assc_core"/>
</dbReference>
<evidence type="ECO:0000256" key="2">
    <source>
        <dbReference type="ARBA" id="ARBA00022525"/>
    </source>
</evidence>
<feature type="compositionally biased region" description="Polar residues" evidence="4">
    <location>
        <begin position="2466"/>
        <end position="2476"/>
    </location>
</feature>
<dbReference type="VEuPathDB" id="FungiDB:HMPREF1541_03107"/>
<evidence type="ECO:0000256" key="1">
    <source>
        <dbReference type="ARBA" id="ARBA00004613"/>
    </source>
</evidence>
<sequence>MAFAGGAQDGANVPVATSNATTLDTKLPQPPVLSLPKTGSVHGMGEKFKVNSNTGLGSCSIPIATSSARGVQPTLTLEYSSGGRNSTFGLGWDLSIPRISRKTSRGMPRYEDGADPSRDDVFLLEGHDDLVPVFKRTGAGDIVLSAERTPQVDEQLKQGFIVRRYMPRIESAFVRIERWQSSAEPHDLHWVTVTGDNQTAIYGRTTASRICDPLDQHRTFAWLLCEVYDQRGNAMLFEYKSEDSSNIDVQRACEANRTDASRRAAKHIKRIRYGNTVPNRDPVSWDAQPTAELLEGTWCFTTVFDYGDHENEMPMVAESRSWSCRDDPFSSCRSGFDIRTYRLCRRILTFHHFDSELGAKDYLVRSTDLTYDENETATLLVSAIQSGYTISKSSSGAPSYTRRSLPAVSFDYSTFPSDVELASLVAQDIDSSSSEGLPIGIAGPGYQWIDLHSEGLSGILVQDGRNWYYKRNTSASNLVPNDDGILEAKPRFEPLQLVPQVPSFSAHGSSSARVQFGDVAGAGKLDVVVTIPGAWGYFEREDNEGWTDFRTFPSFPPIDTSDKDVRFLDLSGDGLPDILICSDLVYTWFPSLGREGYGPPSCVAQLSDPSTGPHCLYSDPEETIHFADMTGDGLADLVRVRNSDVCYWPNVGYGRFGSQVSMEHAPRVDADTIFNEGRVQLIDLDGSGPADLLYLHASGAVMYQNYSGNGFSGPRSIGNGLRVDDMIHVSVVDLLGNGTASLVWNSALPSDASQSMRYVDIFRGQKPRLLTRMSNGMGSETRITYAPSTRFYLQAQESNSPWKTKLPFPVHCVERVDMRDSISDRRYTNLFAYWHGFYDSIERDFRGFGMTETWDCEEFLAPSEQEPASNQGKSWRVPPVHTKTWFHTGVYLEDGIISRHMSDDYFQPAGAGSGAPIAPFTLSDSTSLSPSRLEGESLREACRALGGRLLRSEVYADDGSDVAHIPYTTEETSYRIEILQEVQDANKHCVFAVDPHESIKVEHERDVADARVHHTMVLQRDRFGHVMKSIDIAYGRQAGRSPLDPADIAKQETPILSYVEVDYTQLIDGGPNYILPRVCEKRQYEITGFRVAAGRARFIPSDFDADDFAPLRQLIELSFEDSSTSANALTKRCVSRSRVLFRRDDLAGLLPKGQIQPLGLPGLAYKLNFTPGLIEKVFKRQLPARSVELLIGPGSLVLTDKSGTGCGYVDLDGDGNLWSVSDSHSFSPEAAASPATELAAARASFFTARRYTDPFGHATVLEFDQHYLFPLRVIDPSGNQTTNRIDYRALNVNEQTDANGNRQAVAYDAFGLPSGTAYMGKSGEHLGDSLEGFAADVTQDDLDQFYAHPTSNVTNRLLGTASSRTLYDYQWVPSTENGDGERPPYFATITRTQHVNNLPPGEVSPVTITICYLDGVYSSIQKKALDSPGPLDPLDEDPNAAVVNPRWSTSGWVIFNNKEQAVREYEPFFSDTHAYTPSRLAGPAATLFYDPMGRRVAALHPNKAFEKTEFRPWQTTQFDAVDNIIADPRTDSTLSPFIAKLPPSDYLPTWHAARIHGALGPDEQAAASQSATHANTPTVIHLDVLGRVVASTADNGPDGLLTTRTTYDFQSNVIESVDALGRVVTRASFDMTGTALWRTTMDKGSDWALPDATGNVLTVWNSRGARFSTAYDVLRRPLESRVQDETGRERVVQQFVYGDTLASPDPDGSGNNSSSSSSTNTASSNLTNNMRGRVVRVNDEAGVSSVDAYDFKGNPLRTSRRIAVEYKESVDWSQPVPLEPTTHESSVQYDALNRPFRLRSADGTEEVREYDEAGRLQALRINLRGQRPPDEDLAQWPVALHSITYSAKGHAVRMTYGNGISVQHRFDAQTGELRQMVAMRASGERVQDCTYTYDPVGNVTSVVDAAQQAVFFRNARVDSSSRYKYDATYQLVQATGREDLRTAGTAPTAVEPPIPGNASTIVPDDGSALARYTETYTYDGVGNILSVRHAGDAAQAPGWTRTYSYAEPSQIPGLAAQGGNRLSKTQVGDTTEVYGYTGPAGRRGHLTAMPQLARLEWDVQDRLRCSARQRVGGDGATPETTYYVYGSDGQRVRKVTEAFAPAGQVPRRLKETLYIGNTMIFRRYGGGGGGHDEGDGNNSDRNGDANDNGNGNNTDPPIVLERHTYNLQLASESIALYEARTVGDDGSPAQQARYMLHDLTGSARAEFDDTSQLLSYEEYAPYGASTYRGGLAVAARTKRYRFAGKERDEESGLCYFGARYYAPWLGRWTSPDPAGLKDGPNAYRFVRSRPSCRVDPDGRWSIDVGTVAAAVAIGAIGIAAVALTGGAVLAMAPAAASAAATILGGSAATVAAVGAGATVVAGVAADAAVVYGTYTAVKSVAQAAETISSLRRDVNPATGEKYTDPEASQAVAGVILDVGSAAATFAGAPKHFKGSMGGGGGGTGPQPMMQLAAAGGARMPVPRATGSAQALTQASTAPSIPTTAMAMAAVGAPVGKKAAAQATGGGGGGSGGGGSGGGTGSGGGGGSSGGAGAGGKPPVVRGVDYGFHQQRFQQMGEQVGRDVQMTVFQENWAELRKMGVSEEIVQAIKNTEPGKRVLTWKGVMGTAAHQVLKLRVAMDPVLGKVLKWVGDTPGVFKSQGIGGKPDFQYMGVEPWEFTTRASRGVHEGRPGWEGNVSYSLYQGMVPHWWWWPKSGSGGGSGP</sequence>
<dbReference type="HOGENOM" id="CLU_000672_1_0_1"/>
<evidence type="ECO:0000256" key="5">
    <source>
        <dbReference type="SAM" id="Phobius"/>
    </source>
</evidence>
<evidence type="ECO:0000313" key="8">
    <source>
        <dbReference type="EMBL" id="ETN41172.1"/>
    </source>
</evidence>
<dbReference type="OrthoDB" id="5426877at2759"/>
<dbReference type="STRING" id="1220924.W2RXJ1"/>
<evidence type="ECO:0000259" key="6">
    <source>
        <dbReference type="Pfam" id="PF12255"/>
    </source>
</evidence>
<protein>
    <recommendedName>
        <fullName evidence="10">Insecticide toxin TcdB middle/N-terminal domain-containing protein</fullName>
    </recommendedName>
</protein>
<feature type="compositionally biased region" description="Low complexity" evidence="4">
    <location>
        <begin position="2136"/>
        <end position="2153"/>
    </location>
</feature>
<evidence type="ECO:0000313" key="9">
    <source>
        <dbReference type="Proteomes" id="UP000030752"/>
    </source>
</evidence>
<reference evidence="8 9" key="1">
    <citation type="submission" date="2013-03" db="EMBL/GenBank/DDBJ databases">
        <title>The Genome Sequence of Phialophora europaea CBS 101466.</title>
        <authorList>
            <consortium name="The Broad Institute Genomics Platform"/>
            <person name="Cuomo C."/>
            <person name="de Hoog S."/>
            <person name="Gorbushina A."/>
            <person name="Walker B."/>
            <person name="Young S.K."/>
            <person name="Zeng Q."/>
            <person name="Gargeya S."/>
            <person name="Fitzgerald M."/>
            <person name="Haas B."/>
            <person name="Abouelleil A."/>
            <person name="Allen A.W."/>
            <person name="Alvarado L."/>
            <person name="Arachchi H.M."/>
            <person name="Berlin A.M."/>
            <person name="Chapman S.B."/>
            <person name="Gainer-Dewar J."/>
            <person name="Goldberg J."/>
            <person name="Griggs A."/>
            <person name="Gujja S."/>
            <person name="Hansen M."/>
            <person name="Howarth C."/>
            <person name="Imamovic A."/>
            <person name="Ireland A."/>
            <person name="Larimer J."/>
            <person name="McCowan C."/>
            <person name="Murphy C."/>
            <person name="Pearson M."/>
            <person name="Poon T.W."/>
            <person name="Priest M."/>
            <person name="Roberts A."/>
            <person name="Saif S."/>
            <person name="Shea T."/>
            <person name="Sisk P."/>
            <person name="Sykes S."/>
            <person name="Wortman J."/>
            <person name="Nusbaum C."/>
            <person name="Birren B."/>
        </authorList>
    </citation>
    <scope>NUCLEOTIDE SEQUENCE [LARGE SCALE GENOMIC DNA]</scope>
    <source>
        <strain evidence="8 9">CBS 101466</strain>
    </source>
</reference>
<feature type="domain" description="Insecticide toxin TcdB middle/N-terminal" evidence="7">
    <location>
        <begin position="726"/>
        <end position="858"/>
    </location>
</feature>
<dbReference type="InterPro" id="IPR050708">
    <property type="entry name" value="T6SS_VgrG/RHS"/>
</dbReference>
<name>W2RXJ1_CYPE1</name>
<evidence type="ECO:0000256" key="3">
    <source>
        <dbReference type="ARBA" id="ARBA00023026"/>
    </source>
</evidence>
<keyword evidence="5" id="KW-1133">Transmembrane helix</keyword>
<dbReference type="InterPro" id="IPR022045">
    <property type="entry name" value="TcdB_toxin_mid/N"/>
</dbReference>
<evidence type="ECO:0008006" key="10">
    <source>
        <dbReference type="Google" id="ProtNLM"/>
    </source>
</evidence>
<dbReference type="eggNOG" id="ENOG502QUQU">
    <property type="taxonomic scope" value="Eukaryota"/>
</dbReference>
<dbReference type="EMBL" id="KB822719">
    <property type="protein sequence ID" value="ETN41172.1"/>
    <property type="molecule type" value="Genomic_DNA"/>
</dbReference>
<evidence type="ECO:0000259" key="7">
    <source>
        <dbReference type="Pfam" id="PF12256"/>
    </source>
</evidence>
<dbReference type="Proteomes" id="UP000030752">
    <property type="component" value="Unassembled WGS sequence"/>
</dbReference>
<dbReference type="GO" id="GO:0005737">
    <property type="term" value="C:cytoplasm"/>
    <property type="evidence" value="ECO:0007669"/>
    <property type="project" value="InterPro"/>
</dbReference>
<feature type="region of interest" description="Disordered" evidence="4">
    <location>
        <begin position="2126"/>
        <end position="2158"/>
    </location>
</feature>
<feature type="region of interest" description="Disordered" evidence="4">
    <location>
        <begin position="1699"/>
        <end position="1732"/>
    </location>
</feature>
<keyword evidence="9" id="KW-1185">Reference proteome</keyword>
<feature type="region of interest" description="Disordered" evidence="4">
    <location>
        <begin position="2456"/>
        <end position="2476"/>
    </location>
</feature>
<dbReference type="NCBIfam" id="TIGR03696">
    <property type="entry name" value="Rhs_assc_core"/>
    <property type="match status" value="1"/>
</dbReference>
<dbReference type="GeneID" id="19970446"/>
<dbReference type="GO" id="GO:0005576">
    <property type="term" value="C:extracellular region"/>
    <property type="evidence" value="ECO:0007669"/>
    <property type="project" value="UniProtKB-SubCell"/>
</dbReference>
<dbReference type="Pfam" id="PF12255">
    <property type="entry name" value="TcdB_toxin_midC"/>
    <property type="match status" value="1"/>
</dbReference>
<keyword evidence="5" id="KW-0812">Transmembrane</keyword>
<dbReference type="PANTHER" id="PTHR32305:SF15">
    <property type="entry name" value="PROTEIN RHSA-RELATED"/>
    <property type="match status" value="1"/>
</dbReference>
<dbReference type="InParanoid" id="W2RXJ1"/>
<comment type="subcellular location">
    <subcellularLocation>
        <location evidence="1">Secreted</location>
    </subcellularLocation>
</comment>
<dbReference type="RefSeq" id="XP_008715681.1">
    <property type="nucleotide sequence ID" value="XM_008717459.1"/>
</dbReference>
<dbReference type="Pfam" id="PF03534">
    <property type="entry name" value="SpvB"/>
    <property type="match status" value="1"/>
</dbReference>
<feature type="transmembrane region" description="Helical" evidence="5">
    <location>
        <begin position="2342"/>
        <end position="2365"/>
    </location>
</feature>
<feature type="transmembrane region" description="Helical" evidence="5">
    <location>
        <begin position="2307"/>
        <end position="2330"/>
    </location>
</feature>
<evidence type="ECO:0000256" key="4">
    <source>
        <dbReference type="SAM" id="MobiDB-lite"/>
    </source>
</evidence>
<dbReference type="PRINTS" id="PR01341">
    <property type="entry name" value="SALSPVBPROT"/>
</dbReference>